<dbReference type="Gene3D" id="3.30.565.10">
    <property type="entry name" value="Histidine kinase-like ATPase, C-terminal domain"/>
    <property type="match status" value="1"/>
</dbReference>
<dbReference type="GO" id="GO:0000155">
    <property type="term" value="F:phosphorelay sensor kinase activity"/>
    <property type="evidence" value="ECO:0007669"/>
    <property type="project" value="InterPro"/>
</dbReference>
<evidence type="ECO:0000259" key="11">
    <source>
        <dbReference type="PROSITE" id="PS50110"/>
    </source>
</evidence>
<dbReference type="AlphaFoldDB" id="A0A1Y3QU71"/>
<dbReference type="Pfam" id="PF00512">
    <property type="entry name" value="HisKA"/>
    <property type="match status" value="1"/>
</dbReference>
<keyword evidence="7" id="KW-0067">ATP-binding</keyword>
<dbReference type="InterPro" id="IPR036097">
    <property type="entry name" value="HisK_dim/P_sf"/>
</dbReference>
<gene>
    <name evidence="14" type="ORF">B5G41_11420</name>
</gene>
<keyword evidence="4" id="KW-0808">Transferase</keyword>
<dbReference type="InterPro" id="IPR004358">
    <property type="entry name" value="Sig_transdc_His_kin-like_C"/>
</dbReference>
<dbReference type="Gene3D" id="1.10.287.130">
    <property type="match status" value="1"/>
</dbReference>
<feature type="domain" description="Histidine kinase" evidence="10">
    <location>
        <begin position="557"/>
        <end position="769"/>
    </location>
</feature>
<dbReference type="SMART" id="SM00448">
    <property type="entry name" value="REC"/>
    <property type="match status" value="1"/>
</dbReference>
<dbReference type="NCBIfam" id="TIGR00229">
    <property type="entry name" value="sensory_box"/>
    <property type="match status" value="1"/>
</dbReference>
<comment type="caution">
    <text evidence="14">The sequence shown here is derived from an EMBL/GenBank/DDBJ whole genome shotgun (WGS) entry which is preliminary data.</text>
</comment>
<feature type="domain" description="PAC" evidence="13">
    <location>
        <begin position="484"/>
        <end position="539"/>
    </location>
</feature>
<dbReference type="InterPro" id="IPR000014">
    <property type="entry name" value="PAS"/>
</dbReference>
<dbReference type="InterPro" id="IPR036890">
    <property type="entry name" value="HATPase_C_sf"/>
</dbReference>
<dbReference type="SMART" id="SM00388">
    <property type="entry name" value="HisKA"/>
    <property type="match status" value="1"/>
</dbReference>
<keyword evidence="8" id="KW-0902">Two-component regulatory system</keyword>
<dbReference type="Pfam" id="PF02518">
    <property type="entry name" value="HATPase_c"/>
    <property type="match status" value="1"/>
</dbReference>
<dbReference type="EC" id="2.7.13.3" evidence="2"/>
<keyword evidence="6 14" id="KW-0418">Kinase</keyword>
<keyword evidence="3 9" id="KW-0597">Phosphoprotein</keyword>
<name>A0A1Y3QU71_9BACT</name>
<comment type="catalytic activity">
    <reaction evidence="1">
        <text>ATP + protein L-histidine = ADP + protein N-phospho-L-histidine.</text>
        <dbReference type="EC" id="2.7.13.3"/>
    </reaction>
</comment>
<dbReference type="Pfam" id="PF00072">
    <property type="entry name" value="Response_reg"/>
    <property type="match status" value="1"/>
</dbReference>
<keyword evidence="5" id="KW-0547">Nucleotide-binding</keyword>
<feature type="modified residue" description="4-aspartylphosphate" evidence="9">
    <location>
        <position position="844"/>
    </location>
</feature>
<dbReference type="InterPro" id="IPR011006">
    <property type="entry name" value="CheY-like_superfamily"/>
</dbReference>
<dbReference type="PROSITE" id="PS50113">
    <property type="entry name" value="PAC"/>
    <property type="match status" value="1"/>
</dbReference>
<dbReference type="OrthoDB" id="1046984at2"/>
<organism evidence="14 15">
    <name type="scientific">Alistipes onderdonkii</name>
    <dbReference type="NCBI Taxonomy" id="328813"/>
    <lineage>
        <taxon>Bacteria</taxon>
        <taxon>Pseudomonadati</taxon>
        <taxon>Bacteroidota</taxon>
        <taxon>Bacteroidia</taxon>
        <taxon>Bacteroidales</taxon>
        <taxon>Rikenellaceae</taxon>
        <taxon>Alistipes</taxon>
    </lineage>
</organism>
<dbReference type="CDD" id="cd00082">
    <property type="entry name" value="HisKA"/>
    <property type="match status" value="1"/>
</dbReference>
<evidence type="ECO:0000259" key="10">
    <source>
        <dbReference type="PROSITE" id="PS50109"/>
    </source>
</evidence>
<dbReference type="Gene3D" id="3.40.50.2300">
    <property type="match status" value="1"/>
</dbReference>
<evidence type="ECO:0000256" key="9">
    <source>
        <dbReference type="PROSITE-ProRule" id="PRU00169"/>
    </source>
</evidence>
<dbReference type="InterPro" id="IPR001789">
    <property type="entry name" value="Sig_transdc_resp-reg_receiver"/>
</dbReference>
<evidence type="ECO:0000313" key="15">
    <source>
        <dbReference type="Proteomes" id="UP000195772"/>
    </source>
</evidence>
<dbReference type="SUPFAM" id="SSF55785">
    <property type="entry name" value="PYP-like sensor domain (PAS domain)"/>
    <property type="match status" value="4"/>
</dbReference>
<dbReference type="InterPro" id="IPR013655">
    <property type="entry name" value="PAS_fold_3"/>
</dbReference>
<dbReference type="CDD" id="cd00130">
    <property type="entry name" value="PAS"/>
    <property type="match status" value="1"/>
</dbReference>
<dbReference type="Pfam" id="PF08447">
    <property type="entry name" value="PAS_3"/>
    <property type="match status" value="1"/>
</dbReference>
<dbReference type="PANTHER" id="PTHR43047">
    <property type="entry name" value="TWO-COMPONENT HISTIDINE PROTEIN KINASE"/>
    <property type="match status" value="1"/>
</dbReference>
<dbReference type="InterPro" id="IPR003661">
    <property type="entry name" value="HisK_dim/P_dom"/>
</dbReference>
<dbReference type="SUPFAM" id="SSF52172">
    <property type="entry name" value="CheY-like"/>
    <property type="match status" value="1"/>
</dbReference>
<evidence type="ECO:0000256" key="3">
    <source>
        <dbReference type="ARBA" id="ARBA00022553"/>
    </source>
</evidence>
<dbReference type="FunFam" id="3.30.565.10:FF:000006">
    <property type="entry name" value="Sensor histidine kinase WalK"/>
    <property type="match status" value="1"/>
</dbReference>
<dbReference type="SUPFAM" id="SSF55874">
    <property type="entry name" value="ATPase domain of HSP90 chaperone/DNA topoisomerase II/histidine kinase"/>
    <property type="match status" value="1"/>
</dbReference>
<dbReference type="PROSITE" id="PS50110">
    <property type="entry name" value="RESPONSE_REGULATORY"/>
    <property type="match status" value="1"/>
</dbReference>
<evidence type="ECO:0000259" key="13">
    <source>
        <dbReference type="PROSITE" id="PS50113"/>
    </source>
</evidence>
<dbReference type="SMART" id="SM00387">
    <property type="entry name" value="HATPase_c"/>
    <property type="match status" value="1"/>
</dbReference>
<dbReference type="RefSeq" id="WP_087403013.1">
    <property type="nucleotide sequence ID" value="NZ_NFHB01000007.1"/>
</dbReference>
<dbReference type="Gene3D" id="3.30.450.20">
    <property type="entry name" value="PAS domain"/>
    <property type="match status" value="3"/>
</dbReference>
<evidence type="ECO:0000256" key="6">
    <source>
        <dbReference type="ARBA" id="ARBA00022777"/>
    </source>
</evidence>
<evidence type="ECO:0000259" key="12">
    <source>
        <dbReference type="PROSITE" id="PS50112"/>
    </source>
</evidence>
<dbReference type="GO" id="GO:0005524">
    <property type="term" value="F:ATP binding"/>
    <property type="evidence" value="ECO:0007669"/>
    <property type="project" value="UniProtKB-KW"/>
</dbReference>
<dbReference type="InterPro" id="IPR035965">
    <property type="entry name" value="PAS-like_dom_sf"/>
</dbReference>
<dbReference type="SUPFAM" id="SSF47384">
    <property type="entry name" value="Homodimeric domain of signal transducing histidine kinase"/>
    <property type="match status" value="1"/>
</dbReference>
<dbReference type="InterPro" id="IPR000700">
    <property type="entry name" value="PAS-assoc_C"/>
</dbReference>
<proteinExistence type="predicted"/>
<dbReference type="PROSITE" id="PS50109">
    <property type="entry name" value="HIS_KIN"/>
    <property type="match status" value="1"/>
</dbReference>
<dbReference type="PRINTS" id="PR00344">
    <property type="entry name" value="BCTRLSENSOR"/>
</dbReference>
<feature type="domain" description="Response regulatory" evidence="11">
    <location>
        <begin position="796"/>
        <end position="909"/>
    </location>
</feature>
<evidence type="ECO:0000256" key="5">
    <source>
        <dbReference type="ARBA" id="ARBA00022741"/>
    </source>
</evidence>
<dbReference type="Proteomes" id="UP000195772">
    <property type="component" value="Unassembled WGS sequence"/>
</dbReference>
<evidence type="ECO:0000256" key="7">
    <source>
        <dbReference type="ARBA" id="ARBA00022840"/>
    </source>
</evidence>
<dbReference type="CDD" id="cd16922">
    <property type="entry name" value="HATPase_EvgS-ArcB-TorS-like"/>
    <property type="match status" value="1"/>
</dbReference>
<dbReference type="FunFam" id="1.10.287.130:FF:000002">
    <property type="entry name" value="Two-component osmosensing histidine kinase"/>
    <property type="match status" value="1"/>
</dbReference>
<evidence type="ECO:0000256" key="8">
    <source>
        <dbReference type="ARBA" id="ARBA00023012"/>
    </source>
</evidence>
<evidence type="ECO:0000256" key="2">
    <source>
        <dbReference type="ARBA" id="ARBA00012438"/>
    </source>
</evidence>
<accession>A0A1Y3QU71</accession>
<dbReference type="CDD" id="cd17546">
    <property type="entry name" value="REC_hyHK_CKI1_RcsC-like"/>
    <property type="match status" value="1"/>
</dbReference>
<protein>
    <recommendedName>
        <fullName evidence="2">histidine kinase</fullName>
        <ecNumber evidence="2">2.7.13.3</ecNumber>
    </recommendedName>
</protein>
<evidence type="ECO:0000256" key="1">
    <source>
        <dbReference type="ARBA" id="ARBA00000085"/>
    </source>
</evidence>
<dbReference type="PROSITE" id="PS50112">
    <property type="entry name" value="PAS"/>
    <property type="match status" value="1"/>
</dbReference>
<dbReference type="PANTHER" id="PTHR43047:SF64">
    <property type="entry name" value="HISTIDINE KINASE CONTAINING CHEY-HOMOLOGOUS RECEIVER DOMAIN AND PAS DOMAIN-RELATED"/>
    <property type="match status" value="1"/>
</dbReference>
<dbReference type="InterPro" id="IPR003594">
    <property type="entry name" value="HATPase_dom"/>
</dbReference>
<dbReference type="EMBL" id="NFHB01000007">
    <property type="protein sequence ID" value="OUN02645.1"/>
    <property type="molecule type" value="Genomic_DNA"/>
</dbReference>
<reference evidence="15" key="1">
    <citation type="submission" date="2017-04" db="EMBL/GenBank/DDBJ databases">
        <title>Function of individual gut microbiota members based on whole genome sequencing of pure cultures obtained from chicken caecum.</title>
        <authorList>
            <person name="Medvecky M."/>
            <person name="Cejkova D."/>
            <person name="Polansky O."/>
            <person name="Karasova D."/>
            <person name="Kubasova T."/>
            <person name="Cizek A."/>
            <person name="Rychlik I."/>
        </authorList>
    </citation>
    <scope>NUCLEOTIDE SEQUENCE [LARGE SCALE GENOMIC DNA]</scope>
    <source>
        <strain evidence="15">An90</strain>
    </source>
</reference>
<feature type="domain" description="PAS" evidence="12">
    <location>
        <begin position="163"/>
        <end position="200"/>
    </location>
</feature>
<evidence type="ECO:0000313" key="14">
    <source>
        <dbReference type="EMBL" id="OUN02645.1"/>
    </source>
</evidence>
<sequence>MRNDHFPTISALYDPVLDANPDMLVLFDKDLTILDIIHPNPELTANRPEDVIGRRMTKECLEQLAGIDTGLLETVIRTRKPCRSVFRHDGCKSGKVRYYEVFLSWLESGHALADIRTIHEESVALMESEHLHYFFTEVLENIAIPIAVKSVDTGRYVYWSRKAELFGRTADEMIGGTEELFMPKDRALQAQQIGRNLATGKDKQYQGVEKYTMRDGKEHTFIITRTLFSFGTEKLVMTSALDISELRATKSSLLNAQDELARKNMTLSSALSLAKVIPWGCDLEKGIFYCDYDAYHPDDAPGPDEHGRYVVSMNDYFAGVHPDNREEAVRMIEELTAGRRTEFHEIYRVHWFNERQWEWVQVQCNVVRNGADGKPVALIGSAQRITEQKETELALRQVKEELDVKNVMLSSVLNIAHVIPWSGDLKTCVFSCAYNDYHHETAPGPNEKGEYTLSFDQFFLSIHPDYREHVVEQFTGLIEGRISEFLEIYPIHWYNDREYEWVEILSSIPESESNGNLRQVIGSARVITVQKRMEESLREAKEQAEQSNTLKSAFLANMSHEIRTPLNAIVGFSELLADTEDAEEKKEYLGIIKNSNALLVQLVGDILDLSKIEAGTLEFSFADHDLNEIMGELEQTSRMKISDPAVEVACRERIPGCTIHTDRGRMLQVMHNFINNAAKFTRRGHIHFGYRRQTDGRWYFYVEDTGCGIPADKIGNVFERFVKLDAKAKGTGLGLAISKSIVERLGGEIGVSSAEGMGSTFWFLLPAGAVTAADPVTERVLADMSGVSGTDLDRSILLIAEDDPANYKLFEVMLKKHYTLMHAWNGREAVEMFKANRPGMILMDIKMPEMDGYEATAAIRKLSPDIPIVAVTAFAYPEDMRQILSSGFNGCLPKPVNADSLKKKISEFCPSPSAAGKS</sequence>
<dbReference type="InterPro" id="IPR005467">
    <property type="entry name" value="His_kinase_dom"/>
</dbReference>
<evidence type="ECO:0000256" key="4">
    <source>
        <dbReference type="ARBA" id="ARBA00022679"/>
    </source>
</evidence>